<dbReference type="EMBL" id="JABBZE010000002">
    <property type="protein sequence ID" value="NMU88373.1"/>
    <property type="molecule type" value="Genomic_DNA"/>
</dbReference>
<dbReference type="RefSeq" id="WP_169535621.1">
    <property type="nucleotide sequence ID" value="NZ_JABBZE010000002.1"/>
</dbReference>
<proteinExistence type="predicted"/>
<protein>
    <submittedName>
        <fullName evidence="2">Uncharacterized protein</fullName>
    </submittedName>
</protein>
<comment type="caution">
    <text evidence="2">The sequence shown here is derived from an EMBL/GenBank/DDBJ whole genome shotgun (WGS) entry which is preliminary data.</text>
</comment>
<feature type="region of interest" description="Disordered" evidence="1">
    <location>
        <begin position="1"/>
        <end position="26"/>
    </location>
</feature>
<organism evidence="2 3">
    <name type="scientific">Achromobacter ruhlandii</name>
    <dbReference type="NCBI Taxonomy" id="72557"/>
    <lineage>
        <taxon>Bacteria</taxon>
        <taxon>Pseudomonadati</taxon>
        <taxon>Pseudomonadota</taxon>
        <taxon>Betaproteobacteria</taxon>
        <taxon>Burkholderiales</taxon>
        <taxon>Alcaligenaceae</taxon>
        <taxon>Achromobacter</taxon>
    </lineage>
</organism>
<dbReference type="AlphaFoldDB" id="A0A848NCQ7"/>
<name>A0A848NCQ7_9BURK</name>
<reference evidence="2 3" key="1">
    <citation type="submission" date="2020-04" db="EMBL/GenBank/DDBJ databases">
        <title>Achromobacter ruhlandii genome sequencing and assembly.</title>
        <authorList>
            <person name="Martins R.C.R."/>
            <person name="Perdigao-Neto L.V."/>
            <person name="Levin A.S.S."/>
            <person name="Costa S.F."/>
        </authorList>
    </citation>
    <scope>NUCLEOTIDE SEQUENCE [LARGE SCALE GENOMIC DNA]</scope>
    <source>
        <strain evidence="2 3">9035ralo</strain>
    </source>
</reference>
<sequence length="175" mass="19173">MPALEKQTGQFQNFNLRPEKHGDENVPGADLKIQITASNDILSEFHPSLKASLYRAPHPGEMDMVDQAEAEEGQPPALTRLAFGNKLHGFKWDDEIVGAAFTVHYGTGGKSDIELDDCTVDSFTIEPLDGGSCSVSFRVKCNPDEKAVGKLSRLMGNEIEFTLRPPEAPEMREAA</sequence>
<evidence type="ECO:0000256" key="1">
    <source>
        <dbReference type="SAM" id="MobiDB-lite"/>
    </source>
</evidence>
<dbReference type="Proteomes" id="UP000542405">
    <property type="component" value="Unassembled WGS sequence"/>
</dbReference>
<gene>
    <name evidence="2" type="ORF">HGQ98_00520</name>
</gene>
<evidence type="ECO:0000313" key="3">
    <source>
        <dbReference type="Proteomes" id="UP000542405"/>
    </source>
</evidence>
<evidence type="ECO:0000313" key="2">
    <source>
        <dbReference type="EMBL" id="NMU88373.1"/>
    </source>
</evidence>
<accession>A0A848NCQ7</accession>